<name>A0ABP0JLB6_9DINO</name>
<organism evidence="1 2">
    <name type="scientific">Durusdinium trenchii</name>
    <dbReference type="NCBI Taxonomy" id="1381693"/>
    <lineage>
        <taxon>Eukaryota</taxon>
        <taxon>Sar</taxon>
        <taxon>Alveolata</taxon>
        <taxon>Dinophyceae</taxon>
        <taxon>Suessiales</taxon>
        <taxon>Symbiodiniaceae</taxon>
        <taxon>Durusdinium</taxon>
    </lineage>
</organism>
<gene>
    <name evidence="1" type="ORF">SCF082_LOCUS12661</name>
</gene>
<dbReference type="EMBL" id="CAXAMM010007750">
    <property type="protein sequence ID" value="CAK9015220.1"/>
    <property type="molecule type" value="Genomic_DNA"/>
</dbReference>
<evidence type="ECO:0000313" key="2">
    <source>
        <dbReference type="Proteomes" id="UP001642464"/>
    </source>
</evidence>
<accession>A0ABP0JLB6</accession>
<dbReference type="Proteomes" id="UP001642464">
    <property type="component" value="Unassembled WGS sequence"/>
</dbReference>
<sequence>MSLEEKMEGFAKAKNTNVVAFLDSLSTPQRQALWQRFSAARNALKDENADQLWSDLAKGKGSDPHKKALLQCFLKLGGDLKSKKEVYMKELVSYCKVHGHTSSEVWVPFATVLKHYGLAEAMRRVHRGTILCRKDPEDECEWQFCLKKKLEWTKEETRHEQKGDSSAKLECAQWLELKAKSLMPGEMGDANQAKLALAEVTGKGLPALMDKERGSAAGSEQDQDNAVVEADLLSDMGGKLVKEDAKTRLNRMVKLLQTVKGEVGAEKGKPLDKALTDLKKLLKQGGKMTMDQAKQHLFDAALEIKKVKKAK</sequence>
<evidence type="ECO:0000313" key="1">
    <source>
        <dbReference type="EMBL" id="CAK9015220.1"/>
    </source>
</evidence>
<comment type="caution">
    <text evidence="1">The sequence shown here is derived from an EMBL/GenBank/DDBJ whole genome shotgun (WGS) entry which is preliminary data.</text>
</comment>
<proteinExistence type="predicted"/>
<protein>
    <submittedName>
        <fullName evidence="1">Uncharacterized protein</fullName>
    </submittedName>
</protein>
<keyword evidence="2" id="KW-1185">Reference proteome</keyword>
<reference evidence="1 2" key="1">
    <citation type="submission" date="2024-02" db="EMBL/GenBank/DDBJ databases">
        <authorList>
            <person name="Chen Y."/>
            <person name="Shah S."/>
            <person name="Dougan E. K."/>
            <person name="Thang M."/>
            <person name="Chan C."/>
        </authorList>
    </citation>
    <scope>NUCLEOTIDE SEQUENCE [LARGE SCALE GENOMIC DNA]</scope>
</reference>